<dbReference type="Proteomes" id="UP000260680">
    <property type="component" value="Unassembled WGS sequence"/>
</dbReference>
<evidence type="ECO:0000256" key="1">
    <source>
        <dbReference type="ARBA" id="ARBA00022596"/>
    </source>
</evidence>
<gene>
    <name evidence="3" type="ORF">DS742_00595</name>
    <name evidence="2" type="ORF">LAD12857_39580</name>
</gene>
<evidence type="ECO:0000313" key="3">
    <source>
        <dbReference type="EMBL" id="RFZ80992.1"/>
    </source>
</evidence>
<dbReference type="OrthoDB" id="9765625at2"/>
<proteinExistence type="predicted"/>
<dbReference type="PANTHER" id="PTHR36566">
    <property type="entry name" value="NICKEL INSERTION PROTEIN-RELATED"/>
    <property type="match status" value="1"/>
</dbReference>
<dbReference type="EMBL" id="BRPJ01000084">
    <property type="protein sequence ID" value="GLB32035.1"/>
    <property type="molecule type" value="Genomic_DNA"/>
</dbReference>
<dbReference type="EMBL" id="QOHO01000002">
    <property type="protein sequence ID" value="RFZ80992.1"/>
    <property type="molecule type" value="Genomic_DNA"/>
</dbReference>
<evidence type="ECO:0000313" key="4">
    <source>
        <dbReference type="Proteomes" id="UP000260680"/>
    </source>
</evidence>
<dbReference type="InterPro" id="IPR002822">
    <property type="entry name" value="Ni_insertion"/>
</dbReference>
<reference evidence="3 4" key="1">
    <citation type="submission" date="2018-07" db="EMBL/GenBank/DDBJ databases">
        <title>New species, Clostridium PI-S10-A1B.</title>
        <authorList>
            <person name="Krishna G."/>
            <person name="Summeta K."/>
            <person name="Shikha S."/>
            <person name="Prabhu P.B."/>
            <person name="Suresh K."/>
        </authorList>
    </citation>
    <scope>NUCLEOTIDE SEQUENCE [LARGE SCALE GENOMIC DNA]</scope>
    <source>
        <strain evidence="3 4">PI-S10-A1B</strain>
    </source>
</reference>
<dbReference type="Pfam" id="PF01969">
    <property type="entry name" value="Ni_insertion"/>
    <property type="match status" value="1"/>
</dbReference>
<protein>
    <submittedName>
        <fullName evidence="3">LarC family nickel insertion protein</fullName>
    </submittedName>
</protein>
<dbReference type="PANTHER" id="PTHR36566:SF1">
    <property type="entry name" value="PYRIDINIUM-3,5-BISTHIOCARBOXYLIC ACID MONONUCLEOTIDE NICKEL INSERTION PROTEIN"/>
    <property type="match status" value="1"/>
</dbReference>
<dbReference type="AlphaFoldDB" id="A0A3E2NJ12"/>
<dbReference type="Proteomes" id="UP001419084">
    <property type="component" value="Unassembled WGS sequence"/>
</dbReference>
<reference evidence="2 5" key="2">
    <citation type="journal article" date="2024" name="Int. J. Syst. Evol. Microbiol.">
        <title>Lacrimispora brassicae sp. nov. isolated from fermented cabbage, and proposal of Clostridium indicum Gundawar et al. 2019 and Clostridium methoxybenzovorans Mechichi et al. 1999 as heterotypic synonyms of Lacrimispora amygdalina (Parshina et al. 2003) Haas and Blanchard 2020 and Lacrimispora indolis (McClung and McCoy 1957) Haas and Blanchard 2020, respectively.</title>
        <authorList>
            <person name="Kobayashi H."/>
            <person name="Tanizawa Y."/>
            <person name="Sakamoto M."/>
            <person name="Ohkuma M."/>
            <person name="Tohno M."/>
        </authorList>
    </citation>
    <scope>NUCLEOTIDE SEQUENCE [LARGE SCALE GENOMIC DNA]</scope>
    <source>
        <strain evidence="2 5">DSM 12857</strain>
    </source>
</reference>
<comment type="caution">
    <text evidence="3">The sequence shown here is derived from an EMBL/GenBank/DDBJ whole genome shotgun (WGS) entry which is preliminary data.</text>
</comment>
<accession>A0A3E2NJ12</accession>
<evidence type="ECO:0000313" key="5">
    <source>
        <dbReference type="Proteomes" id="UP001419084"/>
    </source>
</evidence>
<keyword evidence="5" id="KW-1185">Reference proteome</keyword>
<sequence length="278" mass="30143">MDNILYLDCTSGISGDMFVASLLDLGADREVMQKALDSLLVHGFEVKISRVEKSGRNACDFCVVLDEKHENHDHDMQYLHGKAEGHSHKEAAHHDHECRGIIEINEIIEKADMTPGARALAGKIFSILAEAEAKAHQVPVEKVHFHEVGAVDSIADIVAAAVCFDNLGIKRTIIPQICDGTGTIRCRHGLLPVPVPAVKNIDLAHKLNLHITDVEGELVTPTGAAIAAAIRTDEQLPDHFTIRRTGLGAGKRTYKCPGILSAAFITEDETAYNSQLPG</sequence>
<evidence type="ECO:0000313" key="2">
    <source>
        <dbReference type="EMBL" id="GLB32035.1"/>
    </source>
</evidence>
<dbReference type="RefSeq" id="WP_117415093.1">
    <property type="nucleotide sequence ID" value="NZ_BRPJ01000084.1"/>
</dbReference>
<keyword evidence="1" id="KW-0533">Nickel</keyword>
<name>A0A3E2NJ12_9FIRM</name>
<organism evidence="3 4">
    <name type="scientific">Lacrimispora amygdalina</name>
    <dbReference type="NCBI Taxonomy" id="253257"/>
    <lineage>
        <taxon>Bacteria</taxon>
        <taxon>Bacillati</taxon>
        <taxon>Bacillota</taxon>
        <taxon>Clostridia</taxon>
        <taxon>Lachnospirales</taxon>
        <taxon>Lachnospiraceae</taxon>
        <taxon>Lacrimispora</taxon>
    </lineage>
</organism>